<dbReference type="InterPro" id="IPR025558">
    <property type="entry name" value="DUF4283"/>
</dbReference>
<organism evidence="3 4">
    <name type="scientific">Solanum stoloniferum</name>
    <dbReference type="NCBI Taxonomy" id="62892"/>
    <lineage>
        <taxon>Eukaryota</taxon>
        <taxon>Viridiplantae</taxon>
        <taxon>Streptophyta</taxon>
        <taxon>Embryophyta</taxon>
        <taxon>Tracheophyta</taxon>
        <taxon>Spermatophyta</taxon>
        <taxon>Magnoliopsida</taxon>
        <taxon>eudicotyledons</taxon>
        <taxon>Gunneridae</taxon>
        <taxon>Pentapetalae</taxon>
        <taxon>asterids</taxon>
        <taxon>lamiids</taxon>
        <taxon>Solanales</taxon>
        <taxon>Solanaceae</taxon>
        <taxon>Solanoideae</taxon>
        <taxon>Solaneae</taxon>
        <taxon>Solanum</taxon>
    </lineage>
</organism>
<sequence>MAPPPAGETERITQPKDPPKVPTTSAASNSKKSAAEIVAGPPTTNKSMSSSVLARHTMHNGKPAIIFKASDYYGVMAQDCKWTLVGKFTMGRPRIEAIRSKFLEQQPLVGKVRIGAYDYRHVFIEFNNEVDFNTVYFKRLMSIAGSLMRLFKWSPDFDPNEETSLAPIWVLLPDLPFHCFRWEYLKQILSIVGTPLKEDLATIARSRPNMAKVRVEVDLMNPLRDSVWIGLEGEGVGLKGRDQKLEYEGVPAFCKSCRMQGHDQDSCKVMARRKEQEGHREENNTDSVIIGKNALKESNDNEKMCSTSNNVEEIMHDKEGNKEDGFTQVINRRDKKGKGKQQENTSTGNMGKEQRKDMQNSIITGKQKGDNKLMQQPDLKKGENETNNKTNKQIPKLGNANWENIKLRIKMVNGRKGTTISLKLP</sequence>
<dbReference type="Proteomes" id="UP001627284">
    <property type="component" value="Unassembled WGS sequence"/>
</dbReference>
<dbReference type="AlphaFoldDB" id="A0ABD2V7M4"/>
<evidence type="ECO:0000256" key="1">
    <source>
        <dbReference type="SAM" id="MobiDB-lite"/>
    </source>
</evidence>
<feature type="compositionally biased region" description="Basic and acidic residues" evidence="1">
    <location>
        <begin position="294"/>
        <end position="303"/>
    </location>
</feature>
<evidence type="ECO:0000259" key="2">
    <source>
        <dbReference type="Pfam" id="PF14111"/>
    </source>
</evidence>
<protein>
    <recommendedName>
        <fullName evidence="2">DUF4283 domain-containing protein</fullName>
    </recommendedName>
</protein>
<evidence type="ECO:0000313" key="4">
    <source>
        <dbReference type="Proteomes" id="UP001627284"/>
    </source>
</evidence>
<reference evidence="3 4" key="1">
    <citation type="submission" date="2024-05" db="EMBL/GenBank/DDBJ databases">
        <title>De novo assembly of an allotetraploid wild potato.</title>
        <authorList>
            <person name="Hosaka A.J."/>
        </authorList>
    </citation>
    <scope>NUCLEOTIDE SEQUENCE [LARGE SCALE GENOMIC DNA]</scope>
    <source>
        <tissue evidence="3">Young leaves</tissue>
    </source>
</reference>
<dbReference type="PANTHER" id="PTHR31286">
    <property type="entry name" value="GLYCINE-RICH CELL WALL STRUCTURAL PROTEIN 1.8-LIKE"/>
    <property type="match status" value="1"/>
</dbReference>
<feature type="region of interest" description="Disordered" evidence="1">
    <location>
        <begin position="274"/>
        <end position="304"/>
    </location>
</feature>
<feature type="region of interest" description="Disordered" evidence="1">
    <location>
        <begin position="321"/>
        <end position="395"/>
    </location>
</feature>
<dbReference type="Pfam" id="PF14111">
    <property type="entry name" value="DUF4283"/>
    <property type="match status" value="1"/>
</dbReference>
<evidence type="ECO:0000313" key="3">
    <source>
        <dbReference type="EMBL" id="KAL3377122.1"/>
    </source>
</evidence>
<dbReference type="PANTHER" id="PTHR31286:SF164">
    <property type="entry name" value="ZINC FINGER, CCHC-TYPE"/>
    <property type="match status" value="1"/>
</dbReference>
<accession>A0ABD2V7M4</accession>
<dbReference type="InterPro" id="IPR040256">
    <property type="entry name" value="At4g02000-like"/>
</dbReference>
<gene>
    <name evidence="3" type="ORF">AABB24_003501</name>
</gene>
<dbReference type="EMBL" id="JBJKTR010000002">
    <property type="protein sequence ID" value="KAL3377122.1"/>
    <property type="molecule type" value="Genomic_DNA"/>
</dbReference>
<feature type="compositionally biased region" description="Basic and acidic residues" evidence="1">
    <location>
        <begin position="8"/>
        <end position="19"/>
    </location>
</feature>
<feature type="compositionally biased region" description="Basic and acidic residues" evidence="1">
    <location>
        <begin position="274"/>
        <end position="283"/>
    </location>
</feature>
<feature type="domain" description="DUF4283" evidence="2">
    <location>
        <begin position="77"/>
        <end position="161"/>
    </location>
</feature>
<proteinExistence type="predicted"/>
<feature type="region of interest" description="Disordered" evidence="1">
    <location>
        <begin position="1"/>
        <end position="34"/>
    </location>
</feature>
<keyword evidence="4" id="KW-1185">Reference proteome</keyword>
<comment type="caution">
    <text evidence="3">The sequence shown here is derived from an EMBL/GenBank/DDBJ whole genome shotgun (WGS) entry which is preliminary data.</text>
</comment>
<name>A0ABD2V7M4_9SOLN</name>